<proteinExistence type="predicted"/>
<accession>A0A6J4TPZ3</accession>
<dbReference type="AlphaFoldDB" id="A0A6J4TPZ3"/>
<feature type="region of interest" description="Disordered" evidence="1">
    <location>
        <begin position="1"/>
        <end position="137"/>
    </location>
</feature>
<evidence type="ECO:0000313" key="2">
    <source>
        <dbReference type="EMBL" id="CAA9529133.1"/>
    </source>
</evidence>
<protein>
    <submittedName>
        <fullName evidence="2">Uncharacterized protein</fullName>
    </submittedName>
</protein>
<reference evidence="2" key="1">
    <citation type="submission" date="2020-02" db="EMBL/GenBank/DDBJ databases">
        <authorList>
            <person name="Meier V. D."/>
        </authorList>
    </citation>
    <scope>NUCLEOTIDE SEQUENCE</scope>
    <source>
        <strain evidence="2">AVDCRST_MAG73</strain>
    </source>
</reference>
<organism evidence="2">
    <name type="scientific">uncultured Thermomicrobiales bacterium</name>
    <dbReference type="NCBI Taxonomy" id="1645740"/>
    <lineage>
        <taxon>Bacteria</taxon>
        <taxon>Pseudomonadati</taxon>
        <taxon>Thermomicrobiota</taxon>
        <taxon>Thermomicrobia</taxon>
        <taxon>Thermomicrobiales</taxon>
        <taxon>environmental samples</taxon>
    </lineage>
</organism>
<name>A0A6J4TPZ3_9BACT</name>
<dbReference type="EMBL" id="CADCWE010000045">
    <property type="protein sequence ID" value="CAA9529133.1"/>
    <property type="molecule type" value="Genomic_DNA"/>
</dbReference>
<sequence>MTPIPPAPALPWNDAGQRIGRGDHASRLRRHTARTVSWPTPKSAGSDRRLLVPAKARIADSCAGAGRDGIPAGRAPPVRGLGGTSDRHSRPCRALPVDTAAGRGGSGRGSLRDRLRLTARRGRASVTVPPVRKGDRT</sequence>
<gene>
    <name evidence="2" type="ORF">AVDCRST_MAG73-763</name>
</gene>
<evidence type="ECO:0000256" key="1">
    <source>
        <dbReference type="SAM" id="MobiDB-lite"/>
    </source>
</evidence>